<evidence type="ECO:0000313" key="11">
    <source>
        <dbReference type="EMBL" id="GIY97797.1"/>
    </source>
</evidence>
<gene>
    <name evidence="11" type="primary">BCL11B_0</name>
    <name evidence="11" type="ORF">CEXT_18961</name>
</gene>
<dbReference type="GO" id="GO:0005634">
    <property type="term" value="C:nucleus"/>
    <property type="evidence" value="ECO:0007669"/>
    <property type="project" value="UniProtKB-SubCell"/>
</dbReference>
<reference evidence="11 12" key="1">
    <citation type="submission" date="2021-06" db="EMBL/GenBank/DDBJ databases">
        <title>Caerostris extrusa draft genome.</title>
        <authorList>
            <person name="Kono N."/>
            <person name="Arakawa K."/>
        </authorList>
    </citation>
    <scope>NUCLEOTIDE SEQUENCE [LARGE SCALE GENOMIC DNA]</scope>
</reference>
<evidence type="ECO:0000256" key="3">
    <source>
        <dbReference type="ARBA" id="ARBA00022737"/>
    </source>
</evidence>
<evidence type="ECO:0000256" key="1">
    <source>
        <dbReference type="ARBA" id="ARBA00004123"/>
    </source>
</evidence>
<feature type="region of interest" description="Disordered" evidence="9">
    <location>
        <begin position="1"/>
        <end position="57"/>
    </location>
</feature>
<protein>
    <recommendedName>
        <fullName evidence="10">C2H2-type domain-containing protein</fullName>
    </recommendedName>
</protein>
<keyword evidence="3" id="KW-0677">Repeat</keyword>
<keyword evidence="7" id="KW-0804">Transcription</keyword>
<evidence type="ECO:0000256" key="2">
    <source>
        <dbReference type="ARBA" id="ARBA00022723"/>
    </source>
</evidence>
<dbReference type="PANTHER" id="PTHR45993:SF6">
    <property type="entry name" value="C2H2-TYPE DOMAIN-CONTAINING PROTEIN"/>
    <property type="match status" value="1"/>
</dbReference>
<evidence type="ECO:0000256" key="4">
    <source>
        <dbReference type="ARBA" id="ARBA00022771"/>
    </source>
</evidence>
<keyword evidence="8" id="KW-0539">Nucleus</keyword>
<dbReference type="EMBL" id="BPLR01000835">
    <property type="protein sequence ID" value="GIY97797.1"/>
    <property type="molecule type" value="Genomic_DNA"/>
</dbReference>
<comment type="caution">
    <text evidence="11">The sequence shown here is derived from an EMBL/GenBank/DDBJ whole genome shotgun (WGS) entry which is preliminary data.</text>
</comment>
<dbReference type="AlphaFoldDB" id="A0AAV4XRZ1"/>
<dbReference type="GO" id="GO:0006357">
    <property type="term" value="P:regulation of transcription by RNA polymerase II"/>
    <property type="evidence" value="ECO:0007669"/>
    <property type="project" value="TreeGrafter"/>
</dbReference>
<evidence type="ECO:0000256" key="8">
    <source>
        <dbReference type="ARBA" id="ARBA00023242"/>
    </source>
</evidence>
<evidence type="ECO:0000256" key="5">
    <source>
        <dbReference type="ARBA" id="ARBA00022833"/>
    </source>
</evidence>
<dbReference type="PROSITE" id="PS00028">
    <property type="entry name" value="ZINC_FINGER_C2H2_1"/>
    <property type="match status" value="1"/>
</dbReference>
<dbReference type="InterPro" id="IPR013087">
    <property type="entry name" value="Znf_C2H2_type"/>
</dbReference>
<accession>A0AAV4XRZ1</accession>
<dbReference type="GO" id="GO:0000978">
    <property type="term" value="F:RNA polymerase II cis-regulatory region sequence-specific DNA binding"/>
    <property type="evidence" value="ECO:0007669"/>
    <property type="project" value="TreeGrafter"/>
</dbReference>
<evidence type="ECO:0000256" key="6">
    <source>
        <dbReference type="ARBA" id="ARBA00023015"/>
    </source>
</evidence>
<sequence length="169" mass="18807">MRRLSKRLSSGGDRPFHPAQDPPVQQRELPQPVRGQRGQSGSRCPRRVRHQERGGGQSERGFLRLVLLSLSEKNLTAKDTSANTNGNNLEPRTYICSTCKQSLTSAWLLILHVQNLHGLSICVDLNNSNDETLEKPLDTSSALNHTFGLRAPLLERQMDPCALPLPPQL</sequence>
<organism evidence="11 12">
    <name type="scientific">Caerostris extrusa</name>
    <name type="common">Bark spider</name>
    <name type="synonym">Caerostris bankana</name>
    <dbReference type="NCBI Taxonomy" id="172846"/>
    <lineage>
        <taxon>Eukaryota</taxon>
        <taxon>Metazoa</taxon>
        <taxon>Ecdysozoa</taxon>
        <taxon>Arthropoda</taxon>
        <taxon>Chelicerata</taxon>
        <taxon>Arachnida</taxon>
        <taxon>Araneae</taxon>
        <taxon>Araneomorphae</taxon>
        <taxon>Entelegynae</taxon>
        <taxon>Araneoidea</taxon>
        <taxon>Araneidae</taxon>
        <taxon>Caerostris</taxon>
    </lineage>
</organism>
<dbReference type="InterPro" id="IPR051497">
    <property type="entry name" value="Dev/Hematopoietic_TF"/>
</dbReference>
<dbReference type="PANTHER" id="PTHR45993">
    <property type="entry name" value="B-CELL LYMPHOMA/LEUKEMIA 11"/>
    <property type="match status" value="1"/>
</dbReference>
<keyword evidence="6" id="KW-0805">Transcription regulation</keyword>
<evidence type="ECO:0000256" key="7">
    <source>
        <dbReference type="ARBA" id="ARBA00023163"/>
    </source>
</evidence>
<comment type="subcellular location">
    <subcellularLocation>
        <location evidence="1">Nucleus</location>
    </subcellularLocation>
</comment>
<evidence type="ECO:0000256" key="9">
    <source>
        <dbReference type="SAM" id="MobiDB-lite"/>
    </source>
</evidence>
<keyword evidence="2" id="KW-0479">Metal-binding</keyword>
<feature type="domain" description="C2H2-type" evidence="10">
    <location>
        <begin position="96"/>
        <end position="117"/>
    </location>
</feature>
<dbReference type="GO" id="GO:0003700">
    <property type="term" value="F:DNA-binding transcription factor activity"/>
    <property type="evidence" value="ECO:0007669"/>
    <property type="project" value="TreeGrafter"/>
</dbReference>
<keyword evidence="4" id="KW-0863">Zinc-finger</keyword>
<name>A0AAV4XRZ1_CAEEX</name>
<proteinExistence type="predicted"/>
<evidence type="ECO:0000313" key="12">
    <source>
        <dbReference type="Proteomes" id="UP001054945"/>
    </source>
</evidence>
<dbReference type="Proteomes" id="UP001054945">
    <property type="component" value="Unassembled WGS sequence"/>
</dbReference>
<keyword evidence="12" id="KW-1185">Reference proteome</keyword>
<evidence type="ECO:0000259" key="10">
    <source>
        <dbReference type="PROSITE" id="PS00028"/>
    </source>
</evidence>
<keyword evidence="5" id="KW-0862">Zinc</keyword>
<dbReference type="GO" id="GO:0008270">
    <property type="term" value="F:zinc ion binding"/>
    <property type="evidence" value="ECO:0007669"/>
    <property type="project" value="UniProtKB-KW"/>
</dbReference>